<dbReference type="Proteomes" id="UP000594014">
    <property type="component" value="Chromosome"/>
</dbReference>
<keyword evidence="2" id="KW-1185">Reference proteome</keyword>
<evidence type="ECO:0000313" key="1">
    <source>
        <dbReference type="EMBL" id="QOX64473.1"/>
    </source>
</evidence>
<sequence>MTKKLYQKDVYQKEHTSIILEVIGDGSQENPWILVLDETIFFPTGGGQPCDLGTISEIPVLEVTEKEGIVYHRLGSTDTTPSSILEFKTGDKVFCQLDWERRFAHMQRHCGEHILSGIFFRELGGVNRGFHMGADYMTIDIDVPGITKEQAEQIETITNEVIWSNVPVTTRYFEDRSEAERLPLRKALAIDEDISIVCVGDENNPADCVACCGTHPSTSGQVGLVKIFKLENYKGMTRVYFNAGKGAFSDYQKKHRILSELNSKYSADDKDLLEKIKAQDEKNKEVRQELYQLKNSVITKAADEILDSFGVPETKAAVVNKKSSGTSSSSSEASTSLIHTSDCLIIREYPYLNVNDLLAISKLLAAELKTGILAAMISTRENLVILASSGGHDCGKLVKDNAPVWNGKGGGNAGGARAMFSSREDLECFVTFIRQAYQSRK</sequence>
<accession>A0ACD1ADV4</accession>
<gene>
    <name evidence="1" type="ORF">FRZ06_14550</name>
</gene>
<reference evidence="1" key="1">
    <citation type="submission" date="2019-08" db="EMBL/GenBank/DDBJ databases">
        <title>Genome sequence of Clostridiales bacterium MT110.</title>
        <authorList>
            <person name="Cao J."/>
        </authorList>
    </citation>
    <scope>NUCLEOTIDE SEQUENCE</scope>
    <source>
        <strain evidence="1">MT110</strain>
    </source>
</reference>
<organism evidence="1 2">
    <name type="scientific">Anoxybacterium hadale</name>
    <dbReference type="NCBI Taxonomy" id="3408580"/>
    <lineage>
        <taxon>Bacteria</taxon>
        <taxon>Bacillati</taxon>
        <taxon>Bacillota</taxon>
        <taxon>Clostridia</taxon>
        <taxon>Peptostreptococcales</taxon>
        <taxon>Anaerovoracaceae</taxon>
        <taxon>Anoxybacterium</taxon>
    </lineage>
</organism>
<dbReference type="EMBL" id="CP042469">
    <property type="protein sequence ID" value="QOX64473.1"/>
    <property type="molecule type" value="Genomic_DNA"/>
</dbReference>
<evidence type="ECO:0000313" key="2">
    <source>
        <dbReference type="Proteomes" id="UP000594014"/>
    </source>
</evidence>
<name>A0ACD1ADV4_9FIRM</name>
<protein>
    <submittedName>
        <fullName evidence="1">Alanyl-tRNA editing protein</fullName>
    </submittedName>
</protein>
<proteinExistence type="predicted"/>